<evidence type="ECO:0000313" key="2">
    <source>
        <dbReference type="Proteomes" id="UP001497535"/>
    </source>
</evidence>
<reference evidence="1" key="1">
    <citation type="submission" date="2023-11" db="EMBL/GenBank/DDBJ databases">
        <authorList>
            <person name="Poullet M."/>
        </authorList>
    </citation>
    <scope>NUCLEOTIDE SEQUENCE</scope>
    <source>
        <strain evidence="1">E1834</strain>
    </source>
</reference>
<comment type="caution">
    <text evidence="1">The sequence shown here is derived from an EMBL/GenBank/DDBJ whole genome shotgun (WGS) entry which is preliminary data.</text>
</comment>
<dbReference type="EMBL" id="CAVMJV010000209">
    <property type="protein sequence ID" value="CAK5125232.1"/>
    <property type="molecule type" value="Genomic_DNA"/>
</dbReference>
<dbReference type="Proteomes" id="UP001497535">
    <property type="component" value="Unassembled WGS sequence"/>
</dbReference>
<protein>
    <submittedName>
        <fullName evidence="1">Uncharacterized protein</fullName>
    </submittedName>
</protein>
<gene>
    <name evidence="1" type="ORF">MENTE1834_LOCUS47951</name>
</gene>
<evidence type="ECO:0000313" key="1">
    <source>
        <dbReference type="EMBL" id="CAK5125232.1"/>
    </source>
</evidence>
<name>A0ACB1B5U2_MELEN</name>
<proteinExistence type="predicted"/>
<organism evidence="1 2">
    <name type="scientific">Meloidogyne enterolobii</name>
    <name type="common">Root-knot nematode worm</name>
    <name type="synonym">Meloidogyne mayaguensis</name>
    <dbReference type="NCBI Taxonomy" id="390850"/>
    <lineage>
        <taxon>Eukaryota</taxon>
        <taxon>Metazoa</taxon>
        <taxon>Ecdysozoa</taxon>
        <taxon>Nematoda</taxon>
        <taxon>Chromadorea</taxon>
        <taxon>Rhabditida</taxon>
        <taxon>Tylenchina</taxon>
        <taxon>Tylenchomorpha</taxon>
        <taxon>Tylenchoidea</taxon>
        <taxon>Meloidogynidae</taxon>
        <taxon>Meloidogyninae</taxon>
        <taxon>Meloidogyne</taxon>
    </lineage>
</organism>
<sequence>MINSSPRPKSFIYKCKYVFSLIEWPAILFFKHQPKGLCLRRGHSTGSGGGGHCIFYIFFIFF</sequence>
<keyword evidence="2" id="KW-1185">Reference proteome</keyword>
<accession>A0ACB1B5U2</accession>